<evidence type="ECO:0000313" key="4">
    <source>
        <dbReference type="Proteomes" id="UP000696485"/>
    </source>
</evidence>
<proteinExistence type="predicted"/>
<protein>
    <recommendedName>
        <fullName evidence="2">Chaplin domain-containing protein</fullName>
    </recommendedName>
</protein>
<accession>A0A9P5VNU3</accession>
<feature type="chain" id="PRO_5040113871" description="Chaplin domain-containing protein" evidence="1">
    <location>
        <begin position="19"/>
        <end position="78"/>
    </location>
</feature>
<gene>
    <name evidence="3" type="ORF">BG006_002174</name>
</gene>
<keyword evidence="4" id="KW-1185">Reference proteome</keyword>
<feature type="domain" description="Chaplin" evidence="2">
    <location>
        <begin position="37"/>
        <end position="77"/>
    </location>
</feature>
<dbReference type="PROSITE" id="PS51884">
    <property type="entry name" value="CHAPLIN"/>
    <property type="match status" value="1"/>
</dbReference>
<dbReference type="AlphaFoldDB" id="A0A9P5VNU3"/>
<dbReference type="InterPro" id="IPR005528">
    <property type="entry name" value="ChpA-H"/>
</dbReference>
<evidence type="ECO:0000259" key="2">
    <source>
        <dbReference type="PROSITE" id="PS51884"/>
    </source>
</evidence>
<evidence type="ECO:0000256" key="1">
    <source>
        <dbReference type="SAM" id="SignalP"/>
    </source>
</evidence>
<evidence type="ECO:0000313" key="3">
    <source>
        <dbReference type="EMBL" id="KAF9334417.1"/>
    </source>
</evidence>
<dbReference type="Proteomes" id="UP000696485">
    <property type="component" value="Unassembled WGS sequence"/>
</dbReference>
<sequence>MRVSIIAIALAAAALVHAPPTLIKRSDAAAADVAENSPGWGSGNVINVPIIAPINVCGNSISWIGLLNPAKGNRCANA</sequence>
<comment type="caution">
    <text evidence="3">The sequence shown here is derived from an EMBL/GenBank/DDBJ whole genome shotgun (WGS) entry which is preliminary data.</text>
</comment>
<feature type="signal peptide" evidence="1">
    <location>
        <begin position="1"/>
        <end position="18"/>
    </location>
</feature>
<keyword evidence="1" id="KW-0732">Signal</keyword>
<dbReference type="EMBL" id="JAAAUY010000149">
    <property type="protein sequence ID" value="KAF9334417.1"/>
    <property type="molecule type" value="Genomic_DNA"/>
</dbReference>
<name>A0A9P5VNU3_9FUNG</name>
<reference evidence="3" key="1">
    <citation type="journal article" date="2020" name="Fungal Divers.">
        <title>Resolving the Mortierellaceae phylogeny through synthesis of multi-gene phylogenetics and phylogenomics.</title>
        <authorList>
            <person name="Vandepol N."/>
            <person name="Liber J."/>
            <person name="Desiro A."/>
            <person name="Na H."/>
            <person name="Kennedy M."/>
            <person name="Barry K."/>
            <person name="Grigoriev I.V."/>
            <person name="Miller A.N."/>
            <person name="O'Donnell K."/>
            <person name="Stajich J.E."/>
            <person name="Bonito G."/>
        </authorList>
    </citation>
    <scope>NUCLEOTIDE SEQUENCE</scope>
    <source>
        <strain evidence="3">NVP1</strain>
    </source>
</reference>
<organism evidence="3 4">
    <name type="scientific">Podila minutissima</name>
    <dbReference type="NCBI Taxonomy" id="64525"/>
    <lineage>
        <taxon>Eukaryota</taxon>
        <taxon>Fungi</taxon>
        <taxon>Fungi incertae sedis</taxon>
        <taxon>Mucoromycota</taxon>
        <taxon>Mortierellomycotina</taxon>
        <taxon>Mortierellomycetes</taxon>
        <taxon>Mortierellales</taxon>
        <taxon>Mortierellaceae</taxon>
        <taxon>Podila</taxon>
    </lineage>
</organism>
<dbReference type="Pfam" id="PF03777">
    <property type="entry name" value="ChpA-C"/>
    <property type="match status" value="1"/>
</dbReference>